<accession>L8JIK3</accession>
<evidence type="ECO:0000313" key="2">
    <source>
        <dbReference type="EMBL" id="ELR68093.1"/>
    </source>
</evidence>
<protein>
    <submittedName>
        <fullName evidence="2">Uncharacterized protein</fullName>
    </submittedName>
</protein>
<reference evidence="2 3" key="1">
    <citation type="submission" date="2012-12" db="EMBL/GenBank/DDBJ databases">
        <title>Genome assembly of Fulvivirga imtechensis AK7.</title>
        <authorList>
            <person name="Nupur N."/>
            <person name="Khatri I."/>
            <person name="Kumar R."/>
            <person name="Subramanian S."/>
            <person name="Pinnaka A."/>
        </authorList>
    </citation>
    <scope>NUCLEOTIDE SEQUENCE [LARGE SCALE GENOMIC DNA]</scope>
    <source>
        <strain evidence="2 3">AK7</strain>
    </source>
</reference>
<evidence type="ECO:0000313" key="3">
    <source>
        <dbReference type="Proteomes" id="UP000011135"/>
    </source>
</evidence>
<organism evidence="2 3">
    <name type="scientific">Fulvivirga imtechensis AK7</name>
    <dbReference type="NCBI Taxonomy" id="1237149"/>
    <lineage>
        <taxon>Bacteria</taxon>
        <taxon>Pseudomonadati</taxon>
        <taxon>Bacteroidota</taxon>
        <taxon>Cytophagia</taxon>
        <taxon>Cytophagales</taxon>
        <taxon>Fulvivirgaceae</taxon>
        <taxon>Fulvivirga</taxon>
    </lineage>
</organism>
<dbReference type="EMBL" id="AMZN01000151">
    <property type="protein sequence ID" value="ELR68093.1"/>
    <property type="molecule type" value="Genomic_DNA"/>
</dbReference>
<name>L8JIK3_9BACT</name>
<keyword evidence="3" id="KW-1185">Reference proteome</keyword>
<keyword evidence="1" id="KW-0812">Transmembrane</keyword>
<dbReference type="Proteomes" id="UP000011135">
    <property type="component" value="Unassembled WGS sequence"/>
</dbReference>
<proteinExistence type="predicted"/>
<keyword evidence="1" id="KW-1133">Transmembrane helix</keyword>
<keyword evidence="1" id="KW-0472">Membrane</keyword>
<sequence>MELCKRSYRITCLLILVLFLLSIRYYQQKLWESALDVAHQHLTALPIKKGLIFKTTQASSPCQAQKTNFDSTPSVKNI</sequence>
<gene>
    <name evidence="2" type="ORF">C900_01172</name>
</gene>
<dbReference type="AlphaFoldDB" id="L8JIK3"/>
<dbReference type="STRING" id="1237149.C900_01172"/>
<comment type="caution">
    <text evidence="2">The sequence shown here is derived from an EMBL/GenBank/DDBJ whole genome shotgun (WGS) entry which is preliminary data.</text>
</comment>
<evidence type="ECO:0000256" key="1">
    <source>
        <dbReference type="SAM" id="Phobius"/>
    </source>
</evidence>
<feature type="transmembrane region" description="Helical" evidence="1">
    <location>
        <begin position="7"/>
        <end position="26"/>
    </location>
</feature>